<feature type="compositionally biased region" description="Basic and acidic residues" evidence="4">
    <location>
        <begin position="483"/>
        <end position="494"/>
    </location>
</feature>
<comment type="caution">
    <text evidence="6">The sequence shown here is derived from an EMBL/GenBank/DDBJ whole genome shotgun (WGS) entry which is preliminary data.</text>
</comment>
<dbReference type="Proteomes" id="UP000734854">
    <property type="component" value="Unassembled WGS sequence"/>
</dbReference>
<feature type="region of interest" description="Disordered" evidence="4">
    <location>
        <begin position="1016"/>
        <end position="1215"/>
    </location>
</feature>
<dbReference type="Pfam" id="PF13178">
    <property type="entry name" value="DUF4005"/>
    <property type="match status" value="3"/>
</dbReference>
<feature type="region of interest" description="Disordered" evidence="4">
    <location>
        <begin position="684"/>
        <end position="711"/>
    </location>
</feature>
<feature type="compositionally biased region" description="Basic and acidic residues" evidence="4">
    <location>
        <begin position="1538"/>
        <end position="1551"/>
    </location>
</feature>
<feature type="region of interest" description="Disordered" evidence="4">
    <location>
        <begin position="1684"/>
        <end position="1731"/>
    </location>
</feature>
<dbReference type="InterPro" id="IPR000048">
    <property type="entry name" value="IQ_motif_EF-hand-BS"/>
</dbReference>
<dbReference type="InterPro" id="IPR025064">
    <property type="entry name" value="DUF4005"/>
</dbReference>
<organism evidence="6 7">
    <name type="scientific">Zingiber officinale</name>
    <name type="common">Ginger</name>
    <name type="synonym">Amomum zingiber</name>
    <dbReference type="NCBI Taxonomy" id="94328"/>
    <lineage>
        <taxon>Eukaryota</taxon>
        <taxon>Viridiplantae</taxon>
        <taxon>Streptophyta</taxon>
        <taxon>Embryophyta</taxon>
        <taxon>Tracheophyta</taxon>
        <taxon>Spermatophyta</taxon>
        <taxon>Magnoliopsida</taxon>
        <taxon>Liliopsida</taxon>
        <taxon>Zingiberales</taxon>
        <taxon>Zingiberaceae</taxon>
        <taxon>Zingiber</taxon>
    </lineage>
</organism>
<reference evidence="6 7" key="1">
    <citation type="submission" date="2020-08" db="EMBL/GenBank/DDBJ databases">
        <title>Plant Genome Project.</title>
        <authorList>
            <person name="Zhang R.-G."/>
        </authorList>
    </citation>
    <scope>NUCLEOTIDE SEQUENCE [LARGE SCALE GENOMIC DNA]</scope>
    <source>
        <tissue evidence="6">Rhizome</tissue>
    </source>
</reference>
<proteinExistence type="inferred from homology"/>
<evidence type="ECO:0000256" key="4">
    <source>
        <dbReference type="SAM" id="MobiDB-lite"/>
    </source>
</evidence>
<keyword evidence="7" id="KW-1185">Reference proteome</keyword>
<dbReference type="CDD" id="cd23767">
    <property type="entry name" value="IQCD"/>
    <property type="match status" value="1"/>
</dbReference>
<evidence type="ECO:0000313" key="6">
    <source>
        <dbReference type="EMBL" id="KAG6516413.1"/>
    </source>
</evidence>
<feature type="domain" description="DUF4005" evidence="5">
    <location>
        <begin position="582"/>
        <end position="644"/>
    </location>
</feature>
<feature type="region of interest" description="Disordered" evidence="4">
    <location>
        <begin position="1538"/>
        <end position="1617"/>
    </location>
</feature>
<keyword evidence="1" id="KW-0112">Calmodulin-binding</keyword>
<feature type="domain" description="DUF4005" evidence="5">
    <location>
        <begin position="1096"/>
        <end position="1165"/>
    </location>
</feature>
<dbReference type="GO" id="GO:0005516">
    <property type="term" value="F:calmodulin binding"/>
    <property type="evidence" value="ECO:0007669"/>
    <property type="project" value="UniProtKB-KW"/>
</dbReference>
<feature type="domain" description="DUF4005" evidence="5">
    <location>
        <begin position="1642"/>
        <end position="1701"/>
    </location>
</feature>
<sequence>MLPPHLCEDGVLGTGGGFPLLERHAMAAIMQPVAADSVSGDSPTTQIRLSNRRSPLAGLPASGGTERDRRCVCSCVSLVEARGKSGDRSEEVEDSSFREEKRRKWGREPSAAPDDRKCMWSLISLSQKSKKTFGSGTSPLREVSAAGTVEVAGREVVPSLLQHPDEDKVVDVEIEERNCANSLPLTALDPPEPAVTNARDATHVTASTKFPGKTREEIAAVKIQTAFRGHLVGVGSPLDVSLHFNSSFDFKLLGKKKKNALSLVFGDVFEKALVEQDILACEVPEEDPIGMQLQVKLGVECTYTKGYLWNKARRALRALKGLVRLKSLIDGNSVKRQSTTTLKCMQTLARVQSQIRARRIRMLEENQALQRQMLLKHERELESLKVFLIFLIFSDKNLEIMINEMGEEWDDSLQTKEQIEASLLSKQEAAIRRERGLAYAFSHQWKSSTKSVNPMFMDPNNLQWGWSWLERWMAARSWETNSKTERELPDDHASVKSSIQSDGGGEILRAFANRNTNSDKPSPAAVQKPNQPANRQSPATPPVRPPWSLGKSKSASPKPVWISTEDDSRSMISMQSERSRRHSLAAASVRDDESLSGSTTVPSYMTPTESARAKSRFQSLSNNNIDPADISSAKKRLSFPTGEKFAPTSAVMRRNSGPPKVEMASMKDLDIAFLLGPSRLLQCPESRPRSAAQILPLPSGSRRRADPETAARRLGISRSARRRGEGMGKRAKWFGAVKKVFGHKSKEKREKSKKKLGRGTSRLRDVSAAGTVDVSGREVVPSLLPHPDEDKVVEVEIEESNYANSLPLTPLDPPEPAVTTERDASHVTASSKFPGKTREEIAAVKIQTAFRGHLIEIFNGSDFDHYLETLPSAAPLVHMNGTLSCGKERVPSPVAGTAYYSSSHECPLENAIRYVVFFSDLQEEWDDSLQTKEQLKASLLSKQEAAIRRERALAYAFSHQWKNSSKPLNPMFMDPNNLQWGWSWLERWMAERPLDKKSTTDRDLLNEVTTAKRIAQNDGGGDILRTYANRDRNSDKPSPAASQKPTRPASRQSPSTPPVKPPWSLGKAKSESPKPVWSALEDDSRSMVSMQSERSQGHSLAAASMRDDKSLSGSSTVPSYMATTKSAKAKSHLHSFPSDKLDSGEKSSVNSVKKRLSFPTGQKFSPASPVATRRNSGPPKAAAPAATGRERNHRCVCSTDASSLKSRRRADPETAARRLRIPHSAISHKFEIWLSFFRFDPQLILEGLLADRAEEEEEDMGKRAKWFGVVKKVFGHKSKEKREKLKKKLGPGTSQLRDVSGAGIVEVAGREVVPSLLPHSDEDKVVEVEIEESNYANSVPLTALDPPEPAVTSARDVTHVTASTKFPGKTREEIAAVKIQTAFRGHLARRALRALKGLVRLKSLIDGNSVKRQATTTLKCMQTLARVQSQIRARRIRILDENQALQRQMLLKHEREFESLKMGEEWDHSLQTKEQIEASVLSKQEAALRRERALAYAFSHQWKSSSKSVNPMFMDPNNLQWGWSWLERWMEARSCETNRKSERELPDDHASVKSSIRSDGGGEILRAYANRNTNSDKSSPATVQKSNQPASHQSLATPPVRPPWSLGKSKSASPKPVWISMEDDSRSMISMQSEKSRRHSLAAAAVRDDESLFGSTSVPSYMAPTESARAKSRFQCLSNDNIESADMSSAKKRLSFPTGENFAPTSPAVMRRNSGPPKVGMASMKDVEIQS</sequence>
<feature type="compositionally biased region" description="Polar residues" evidence="4">
    <location>
        <begin position="1111"/>
        <end position="1126"/>
    </location>
</feature>
<feature type="region of interest" description="Disordered" evidence="4">
    <location>
        <begin position="84"/>
        <end position="114"/>
    </location>
</feature>
<evidence type="ECO:0000313" key="7">
    <source>
        <dbReference type="Proteomes" id="UP000734854"/>
    </source>
</evidence>
<accession>A0A8J5GWY9</accession>
<gene>
    <name evidence="6" type="ORF">ZIOFF_026878</name>
</gene>
<feature type="region of interest" description="Disordered" evidence="4">
    <location>
        <begin position="36"/>
        <end position="66"/>
    </location>
</feature>
<feature type="compositionally biased region" description="Polar residues" evidence="4">
    <location>
        <begin position="1040"/>
        <end position="1054"/>
    </location>
</feature>
<feature type="compositionally biased region" description="Polar residues" evidence="4">
    <location>
        <begin position="528"/>
        <end position="538"/>
    </location>
</feature>
<evidence type="ECO:0000256" key="1">
    <source>
        <dbReference type="ARBA" id="ARBA00022860"/>
    </source>
</evidence>
<dbReference type="EMBL" id="JACMSC010000007">
    <property type="protein sequence ID" value="KAG6516413.1"/>
    <property type="molecule type" value="Genomic_DNA"/>
</dbReference>
<dbReference type="PROSITE" id="PS50096">
    <property type="entry name" value="IQ"/>
    <property type="match status" value="2"/>
</dbReference>
<dbReference type="SMART" id="SM00015">
    <property type="entry name" value="IQ"/>
    <property type="match status" value="3"/>
</dbReference>
<evidence type="ECO:0000256" key="2">
    <source>
        <dbReference type="ARBA" id="ARBA00024341"/>
    </source>
</evidence>
<evidence type="ECO:0000256" key="3">
    <source>
        <dbReference type="ARBA" id="ARBA00024378"/>
    </source>
</evidence>
<feature type="region of interest" description="Disordered" evidence="4">
    <location>
        <begin position="744"/>
        <end position="764"/>
    </location>
</feature>
<feature type="compositionally biased region" description="Polar residues" evidence="4">
    <location>
        <begin position="39"/>
        <end position="53"/>
    </location>
</feature>
<dbReference type="PANTHER" id="PTHR32295">
    <property type="entry name" value="IQ-DOMAIN 5-RELATED"/>
    <property type="match status" value="1"/>
</dbReference>
<dbReference type="PANTHER" id="PTHR32295:SF216">
    <property type="entry name" value="PROTEIN IQ-DOMAIN 3"/>
    <property type="match status" value="1"/>
</dbReference>
<dbReference type="Pfam" id="PF00612">
    <property type="entry name" value="IQ"/>
    <property type="match status" value="3"/>
</dbReference>
<comment type="similarity">
    <text evidence="2">Belongs to the IQD family.</text>
</comment>
<feature type="compositionally biased region" description="Polar residues" evidence="4">
    <location>
        <begin position="595"/>
        <end position="608"/>
    </location>
</feature>
<name>A0A8J5GWY9_ZINOF</name>
<feature type="compositionally biased region" description="Basic residues" evidence="4">
    <location>
        <begin position="744"/>
        <end position="757"/>
    </location>
</feature>
<comment type="subunit">
    <text evidence="3">Binds to multiple calmodulin (CaM) in the presence of Ca(2+) and CaM-like proteins.</text>
</comment>
<feature type="compositionally biased region" description="Polar residues" evidence="4">
    <location>
        <begin position="1086"/>
        <end position="1098"/>
    </location>
</feature>
<feature type="region of interest" description="Disordered" evidence="4">
    <location>
        <begin position="483"/>
        <end position="608"/>
    </location>
</feature>
<protein>
    <recommendedName>
        <fullName evidence="5">DUF4005 domain-containing protein</fullName>
    </recommendedName>
</protein>
<feature type="compositionally biased region" description="Basic and acidic residues" evidence="4">
    <location>
        <begin position="84"/>
        <end position="102"/>
    </location>
</feature>
<feature type="compositionally biased region" description="Polar residues" evidence="4">
    <location>
        <begin position="1570"/>
        <end position="1596"/>
    </location>
</feature>
<evidence type="ECO:0000259" key="5">
    <source>
        <dbReference type="Pfam" id="PF13178"/>
    </source>
</evidence>